<dbReference type="SUPFAM" id="SSF50182">
    <property type="entry name" value="Sm-like ribonucleoproteins"/>
    <property type="match status" value="1"/>
</dbReference>
<dbReference type="Gene3D" id="2.30.30.60">
    <property type="match status" value="1"/>
</dbReference>
<evidence type="ECO:0000256" key="3">
    <source>
        <dbReference type="ARBA" id="ARBA00022519"/>
    </source>
</evidence>
<evidence type="ECO:0000256" key="9">
    <source>
        <dbReference type="ARBA" id="ARBA00093659"/>
    </source>
</evidence>
<dbReference type="OrthoDB" id="9775207at2"/>
<feature type="transmembrane region" description="Helical" evidence="10">
    <location>
        <begin position="167"/>
        <end position="194"/>
    </location>
</feature>
<keyword evidence="3" id="KW-0997">Cell inner membrane</keyword>
<sequence>MMNLEYPQWFQAWADTQPWAYTFSACIILVIAVWLSQLITQHILLRGISRLLSQTELGSDPGVGIRVIVHRLAQVVPALVLSAGIYLVPDLPEIATTIIRNISIAYLILTLARSFSAAMTSVNEIYNRQPDAHEKPIKGYLQIAKIVVYVVAAILIIASLLDRSPVILLSGIGAMGAVAMLVFQDTILSLVASIQLSSNDMLRVGDWIEMPQLNADGDVIDVALHTVRVQNWDKTITNIPTKRLISESFKNWRGMQESGGRRIKRSLYIDQNSIHFLSAEQKEKLKRFSLLYDYLGQKEKDISEWNSGLEKQGLDPINSRQVTNIGTFRAYVKQYLKSRPDVHQGLTLMVRQLSPGPQGLPIEIYCFSNDTAWETYEGIQSDIFDHLFAILPQFDLQVYQETSGQDVRMAVQQFKQIGDEPS</sequence>
<evidence type="ECO:0000256" key="10">
    <source>
        <dbReference type="SAM" id="Phobius"/>
    </source>
</evidence>
<reference evidence="13" key="1">
    <citation type="journal article" date="2018" name="Front. Microbiol.">
        <title>Genome-Based Analysis Reveals the Taxonomy and Diversity of the Family Idiomarinaceae.</title>
        <authorList>
            <person name="Liu Y."/>
            <person name="Lai Q."/>
            <person name="Shao Z."/>
        </authorList>
    </citation>
    <scope>NUCLEOTIDE SEQUENCE [LARGE SCALE GENOMIC DNA]</scope>
    <source>
        <strain evidence="13">R22</strain>
    </source>
</reference>
<evidence type="ECO:0000259" key="11">
    <source>
        <dbReference type="Pfam" id="PF00924"/>
    </source>
</evidence>
<evidence type="ECO:0000256" key="1">
    <source>
        <dbReference type="ARBA" id="ARBA00004429"/>
    </source>
</evidence>
<dbReference type="InterPro" id="IPR010920">
    <property type="entry name" value="LSM_dom_sf"/>
</dbReference>
<feature type="domain" description="Mechanosensitive ion channel MscS" evidence="11">
    <location>
        <begin position="185"/>
        <end position="253"/>
    </location>
</feature>
<evidence type="ECO:0000313" key="12">
    <source>
        <dbReference type="EMBL" id="RUO68363.1"/>
    </source>
</evidence>
<keyword evidence="5 10" id="KW-1133">Transmembrane helix</keyword>
<evidence type="ECO:0000256" key="5">
    <source>
        <dbReference type="ARBA" id="ARBA00022989"/>
    </source>
</evidence>
<dbReference type="InterPro" id="IPR006685">
    <property type="entry name" value="MscS_channel_2nd"/>
</dbReference>
<comment type="subcellular location">
    <subcellularLocation>
        <location evidence="1">Cell inner membrane</location>
        <topology evidence="1">Multi-pass membrane protein</topology>
    </subcellularLocation>
</comment>
<comment type="caution">
    <text evidence="12">The sequence shown here is derived from an EMBL/GenBank/DDBJ whole genome shotgun (WGS) entry which is preliminary data.</text>
</comment>
<evidence type="ECO:0000256" key="8">
    <source>
        <dbReference type="ARBA" id="ARBA00093630"/>
    </source>
</evidence>
<dbReference type="GO" id="GO:0005886">
    <property type="term" value="C:plasma membrane"/>
    <property type="evidence" value="ECO:0007669"/>
    <property type="project" value="UniProtKB-SubCell"/>
</dbReference>
<dbReference type="RefSeq" id="WP_126782379.1">
    <property type="nucleotide sequence ID" value="NZ_PIQC01000006.1"/>
</dbReference>
<dbReference type="InterPro" id="IPR030192">
    <property type="entry name" value="YbdG"/>
</dbReference>
<dbReference type="AlphaFoldDB" id="A0A432YYE5"/>
<feature type="transmembrane region" description="Helical" evidence="10">
    <location>
        <begin position="72"/>
        <end position="89"/>
    </location>
</feature>
<evidence type="ECO:0000313" key="13">
    <source>
        <dbReference type="Proteomes" id="UP000288058"/>
    </source>
</evidence>
<dbReference type="GO" id="GO:0071470">
    <property type="term" value="P:cellular response to osmotic stress"/>
    <property type="evidence" value="ECO:0007669"/>
    <property type="project" value="InterPro"/>
</dbReference>
<organism evidence="12 13">
    <name type="scientific">Idiomarina ramblicola</name>
    <dbReference type="NCBI Taxonomy" id="263724"/>
    <lineage>
        <taxon>Bacteria</taxon>
        <taxon>Pseudomonadati</taxon>
        <taxon>Pseudomonadota</taxon>
        <taxon>Gammaproteobacteria</taxon>
        <taxon>Alteromonadales</taxon>
        <taxon>Idiomarinaceae</taxon>
        <taxon>Idiomarina</taxon>
    </lineage>
</organism>
<accession>A0A432YYE5</accession>
<dbReference type="Pfam" id="PF00924">
    <property type="entry name" value="MS_channel_2nd"/>
    <property type="match status" value="1"/>
</dbReference>
<evidence type="ECO:0000256" key="7">
    <source>
        <dbReference type="ARBA" id="ARBA00023136"/>
    </source>
</evidence>
<keyword evidence="2" id="KW-1003">Cell membrane</keyword>
<dbReference type="EMBL" id="PIQC01000006">
    <property type="protein sequence ID" value="RUO68363.1"/>
    <property type="molecule type" value="Genomic_DNA"/>
</dbReference>
<dbReference type="GO" id="GO:0008381">
    <property type="term" value="F:mechanosensitive monoatomic ion channel activity"/>
    <property type="evidence" value="ECO:0007669"/>
    <property type="project" value="InterPro"/>
</dbReference>
<dbReference type="InterPro" id="IPR023408">
    <property type="entry name" value="MscS_beta-dom_sf"/>
</dbReference>
<dbReference type="PANTHER" id="PTHR30414:SF0">
    <property type="entry name" value="MINICONDUCTANCE MECHANOSENSITIVE CHANNEL YBDG"/>
    <property type="match status" value="1"/>
</dbReference>
<name>A0A432YYE5_9GAMM</name>
<keyword evidence="6" id="KW-0346">Stress response</keyword>
<feature type="transmembrane region" description="Helical" evidence="10">
    <location>
        <begin position="101"/>
        <end position="122"/>
    </location>
</feature>
<proteinExistence type="predicted"/>
<dbReference type="FunFam" id="2.30.30.60:FF:000002">
    <property type="entry name" value="Mechanosensitive ion channel family protein"/>
    <property type="match status" value="1"/>
</dbReference>
<evidence type="ECO:0000256" key="4">
    <source>
        <dbReference type="ARBA" id="ARBA00022692"/>
    </source>
</evidence>
<feature type="transmembrane region" description="Helical" evidence="10">
    <location>
        <begin position="20"/>
        <end position="40"/>
    </location>
</feature>
<dbReference type="Proteomes" id="UP000288058">
    <property type="component" value="Unassembled WGS sequence"/>
</dbReference>
<evidence type="ECO:0000256" key="2">
    <source>
        <dbReference type="ARBA" id="ARBA00022475"/>
    </source>
</evidence>
<keyword evidence="4 10" id="KW-0812">Transmembrane</keyword>
<keyword evidence="13" id="KW-1185">Reference proteome</keyword>
<evidence type="ECO:0000256" key="6">
    <source>
        <dbReference type="ARBA" id="ARBA00023016"/>
    </source>
</evidence>
<dbReference type="PANTHER" id="PTHR30414">
    <property type="entry name" value="MINICONDUCTANCE MECHANOSENSITIVE CHANNEL YBDG"/>
    <property type="match status" value="1"/>
</dbReference>
<gene>
    <name evidence="12" type="ORF">CWI78_09085</name>
</gene>
<protein>
    <recommendedName>
        <fullName evidence="8">Mechanosensing system component YbdG</fullName>
    </recommendedName>
    <alternativeName>
        <fullName evidence="9">Mechanosensitive channel homolog YbdG</fullName>
    </alternativeName>
</protein>
<keyword evidence="7 10" id="KW-0472">Membrane</keyword>
<feature type="transmembrane region" description="Helical" evidence="10">
    <location>
        <begin position="143"/>
        <end position="161"/>
    </location>
</feature>